<feature type="domain" description="F-box/LRR-repeat protein 15-like leucin rich repeat" evidence="2">
    <location>
        <begin position="276"/>
        <end position="488"/>
    </location>
</feature>
<dbReference type="FunFam" id="1.20.1280.50:FF:000023">
    <property type="entry name" value="F-box/LRR-repeat protein 4"/>
    <property type="match status" value="1"/>
</dbReference>
<dbReference type="GO" id="GO:0031146">
    <property type="term" value="P:SCF-dependent proteasomal ubiquitin-dependent protein catabolic process"/>
    <property type="evidence" value="ECO:0007669"/>
    <property type="project" value="TreeGrafter"/>
</dbReference>
<reference evidence="3" key="1">
    <citation type="submission" date="2020-06" db="EMBL/GenBank/DDBJ databases">
        <title>WGS assembly of Ceratodon purpureus strain R40.</title>
        <authorList>
            <person name="Carey S.B."/>
            <person name="Jenkins J."/>
            <person name="Shu S."/>
            <person name="Lovell J.T."/>
            <person name="Sreedasyam A."/>
            <person name="Maumus F."/>
            <person name="Tiley G.P."/>
            <person name="Fernandez-Pozo N."/>
            <person name="Barry K."/>
            <person name="Chen C."/>
            <person name="Wang M."/>
            <person name="Lipzen A."/>
            <person name="Daum C."/>
            <person name="Saski C.A."/>
            <person name="Payton A.C."/>
            <person name="Mcbreen J.C."/>
            <person name="Conrad R.E."/>
            <person name="Kollar L.M."/>
            <person name="Olsson S."/>
            <person name="Huttunen S."/>
            <person name="Landis J.B."/>
            <person name="Wickett N.J."/>
            <person name="Johnson M.G."/>
            <person name="Rensing S.A."/>
            <person name="Grimwood J."/>
            <person name="Schmutz J."/>
            <person name="Mcdaniel S.F."/>
        </authorList>
    </citation>
    <scope>NUCLEOTIDE SEQUENCE</scope>
    <source>
        <strain evidence="3">R40</strain>
    </source>
</reference>
<dbReference type="InterPro" id="IPR001611">
    <property type="entry name" value="Leu-rich_rpt"/>
</dbReference>
<dbReference type="InterPro" id="IPR006553">
    <property type="entry name" value="Leu-rich_rpt_Cys-con_subtyp"/>
</dbReference>
<evidence type="ECO:0000259" key="2">
    <source>
        <dbReference type="Pfam" id="PF25372"/>
    </source>
</evidence>
<dbReference type="InterPro" id="IPR036047">
    <property type="entry name" value="F-box-like_dom_sf"/>
</dbReference>
<evidence type="ECO:0000313" key="3">
    <source>
        <dbReference type="EMBL" id="KAG0573692.1"/>
    </source>
</evidence>
<dbReference type="PANTHER" id="PTHR13318">
    <property type="entry name" value="PARTNER OF PAIRED, ISOFORM B-RELATED"/>
    <property type="match status" value="1"/>
</dbReference>
<feature type="domain" description="COI1 F-box" evidence="1">
    <location>
        <begin position="10"/>
        <end position="49"/>
    </location>
</feature>
<evidence type="ECO:0008006" key="5">
    <source>
        <dbReference type="Google" id="ProtNLM"/>
    </source>
</evidence>
<dbReference type="InterPro" id="IPR057207">
    <property type="entry name" value="FBXL15_LRR"/>
</dbReference>
<dbReference type="Proteomes" id="UP000822688">
    <property type="component" value="Chromosome V"/>
</dbReference>
<gene>
    <name evidence="3" type="ORF">KC19_VG201200</name>
</gene>
<dbReference type="InterPro" id="IPR032675">
    <property type="entry name" value="LRR_dom_sf"/>
</dbReference>
<dbReference type="SMART" id="SM00367">
    <property type="entry name" value="LRR_CC"/>
    <property type="match status" value="17"/>
</dbReference>
<dbReference type="GO" id="GO:0019005">
    <property type="term" value="C:SCF ubiquitin ligase complex"/>
    <property type="evidence" value="ECO:0007669"/>
    <property type="project" value="TreeGrafter"/>
</dbReference>
<name>A0A8T0HRV0_CERPU</name>
<dbReference type="CDD" id="cd22159">
    <property type="entry name" value="F-box_AtTIR1-like"/>
    <property type="match status" value="1"/>
</dbReference>
<sequence>MRGHDLINSMLPDEALMEIMKYVDGRSSDRDACALVCKRWRKLESASRHSLSLGATGQSDTCLANMLQRFINLRQVCVDERLLVPLPISRRFPHRHALCSRMMRPFLHGKDLGVTLSRKRRRSGQHVFRSCEDDSNDTGLSNFSDIGLQFLAEGCPRLERLCLIWCSAVTSCGLVILAQACRALKVLDMQGCYVGDQGLKAVGRYCKQLEELNLRFCEGVGDDGIVGIAEGCGKSLKSLGIAACARVTDLALQAVGSYCVMLKRFTLDSECIQTDGVLAIAQGCSQLQMLRLQCVNVSDEALQVVGRNCNSLETLALFSFQKFTDRSLVAIGGGCKKLRTVTLSDSYYVSDCSLAAIANGCPQLAVLEINGCHNIGTAGLQAVGRACRGLQELVLKYCQKIGDEGLVEVGKGCSQLRALHLVDCSSIGDVAIRNIALGCNQLRRLHIRRCYKVGDRGVVAFGTHCKKLMDLSLRFCDRIGDDALIAIGQGCHQLRLLNVSGCHRVGDVGLSSIAQGCPSLIHLDVSVCQNVGDIGLAALGKGCPLLKEVILSHSRKITDIGLGQLVTNCKTLESCHMVYCPCITPVGVATICAGCNSLKKVLVEKWKITDRTRRRHATILTELCMDL</sequence>
<comment type="caution">
    <text evidence="3">The sequence shown here is derived from an EMBL/GenBank/DDBJ whole genome shotgun (WGS) entry which is preliminary data.</text>
</comment>
<dbReference type="Pfam" id="PF18511">
    <property type="entry name" value="F-box_5"/>
    <property type="match status" value="1"/>
</dbReference>
<dbReference type="SUPFAM" id="SSF81383">
    <property type="entry name" value="F-box domain"/>
    <property type="match status" value="1"/>
</dbReference>
<dbReference type="Gene3D" id="1.20.1280.50">
    <property type="match status" value="1"/>
</dbReference>
<keyword evidence="4" id="KW-1185">Reference proteome</keyword>
<dbReference type="FunFam" id="3.80.10.10:FF:000663">
    <property type="entry name" value="F-box/LRR-repeat protein 4"/>
    <property type="match status" value="1"/>
</dbReference>
<proteinExistence type="predicted"/>
<dbReference type="InterPro" id="IPR041567">
    <property type="entry name" value="COI1_F-box"/>
</dbReference>
<accession>A0A8T0HRV0</accession>
<dbReference type="Pfam" id="PF25372">
    <property type="entry name" value="DUF7885"/>
    <property type="match status" value="2"/>
</dbReference>
<dbReference type="AlphaFoldDB" id="A0A8T0HRV0"/>
<organism evidence="3 4">
    <name type="scientific">Ceratodon purpureus</name>
    <name type="common">Fire moss</name>
    <name type="synonym">Dicranum purpureum</name>
    <dbReference type="NCBI Taxonomy" id="3225"/>
    <lineage>
        <taxon>Eukaryota</taxon>
        <taxon>Viridiplantae</taxon>
        <taxon>Streptophyta</taxon>
        <taxon>Embryophyta</taxon>
        <taxon>Bryophyta</taxon>
        <taxon>Bryophytina</taxon>
        <taxon>Bryopsida</taxon>
        <taxon>Dicranidae</taxon>
        <taxon>Pseudoditrichales</taxon>
        <taxon>Ditrichaceae</taxon>
        <taxon>Ceratodon</taxon>
    </lineage>
</organism>
<dbReference type="Gene3D" id="3.80.10.10">
    <property type="entry name" value="Ribonuclease Inhibitor"/>
    <property type="match status" value="3"/>
</dbReference>
<dbReference type="Pfam" id="PF13516">
    <property type="entry name" value="LRR_6"/>
    <property type="match status" value="2"/>
</dbReference>
<dbReference type="EMBL" id="CM026426">
    <property type="protein sequence ID" value="KAG0573692.1"/>
    <property type="molecule type" value="Genomic_DNA"/>
</dbReference>
<dbReference type="SUPFAM" id="SSF52047">
    <property type="entry name" value="RNI-like"/>
    <property type="match status" value="2"/>
</dbReference>
<evidence type="ECO:0000259" key="1">
    <source>
        <dbReference type="Pfam" id="PF18511"/>
    </source>
</evidence>
<dbReference type="PANTHER" id="PTHR13318:SF41">
    <property type="entry name" value="F-BOX_LRR-REPEAT PROTEIN 4"/>
    <property type="match status" value="1"/>
</dbReference>
<feature type="domain" description="F-box/LRR-repeat protein 15-like leucin rich repeat" evidence="2">
    <location>
        <begin position="491"/>
        <end position="602"/>
    </location>
</feature>
<protein>
    <recommendedName>
        <fullName evidence="5">F-box/LRR-repeat protein 4</fullName>
    </recommendedName>
</protein>
<evidence type="ECO:0000313" key="4">
    <source>
        <dbReference type="Proteomes" id="UP000822688"/>
    </source>
</evidence>